<dbReference type="EMBL" id="JBHTIU010000089">
    <property type="protein sequence ID" value="MFD0871795.1"/>
    <property type="molecule type" value="Genomic_DNA"/>
</dbReference>
<dbReference type="PANTHER" id="PTHR36833:SF1">
    <property type="entry name" value="INTEGRAL MEMBRANE TRANSPORT PROTEIN"/>
    <property type="match status" value="1"/>
</dbReference>
<organism evidence="2 3">
    <name type="scientific">Paenibacillus residui</name>
    <dbReference type="NCBI Taxonomy" id="629724"/>
    <lineage>
        <taxon>Bacteria</taxon>
        <taxon>Bacillati</taxon>
        <taxon>Bacillota</taxon>
        <taxon>Bacilli</taxon>
        <taxon>Bacillales</taxon>
        <taxon>Paenibacillaceae</taxon>
        <taxon>Paenibacillus</taxon>
    </lineage>
</organism>
<dbReference type="RefSeq" id="WP_379290994.1">
    <property type="nucleotide sequence ID" value="NZ_JBHTIU010000089.1"/>
</dbReference>
<feature type="transmembrane region" description="Helical" evidence="1">
    <location>
        <begin position="21"/>
        <end position="47"/>
    </location>
</feature>
<keyword evidence="1" id="KW-0812">Transmembrane</keyword>
<proteinExistence type="predicted"/>
<dbReference type="PANTHER" id="PTHR36833">
    <property type="entry name" value="SLR0610 PROTEIN-RELATED"/>
    <property type="match status" value="1"/>
</dbReference>
<dbReference type="Pfam" id="PF06182">
    <property type="entry name" value="ABC2_membrane_6"/>
    <property type="match status" value="1"/>
</dbReference>
<feature type="transmembrane region" description="Helical" evidence="1">
    <location>
        <begin position="194"/>
        <end position="214"/>
    </location>
</feature>
<comment type="caution">
    <text evidence="2">The sequence shown here is derived from an EMBL/GenBank/DDBJ whole genome shotgun (WGS) entry which is preliminary data.</text>
</comment>
<accession>A0ABW3DEZ5</accession>
<sequence>MWRYIKLYGLLQAANIKSRSAYPFNFFIGVFSVTLMGLATIFFTWVITQQVPLIVGYNLYELVFLLSLWKLPHSLFIISFQQIWNIDYLIRDGFFDRYLVRPLNPLFQFFASRFQIAGIGDLIAAIVGLVYSASHITEWTVPKLLTLLLIVASGVVIEWAIYTLIGCTAFWTLQGSGLQSIILMLFDQFTRFPLTVYNRVIQIVLTFIVPIAFINFYPSFLFFENKEQVPFSPLFIYLTPVMALLMLLLTGWIWRKAINHYKGAGS</sequence>
<keyword evidence="1" id="KW-0472">Membrane</keyword>
<feature type="transmembrane region" description="Helical" evidence="1">
    <location>
        <begin position="114"/>
        <end position="133"/>
    </location>
</feature>
<feature type="transmembrane region" description="Helical" evidence="1">
    <location>
        <begin position="145"/>
        <end position="173"/>
    </location>
</feature>
<evidence type="ECO:0000313" key="2">
    <source>
        <dbReference type="EMBL" id="MFD0871795.1"/>
    </source>
</evidence>
<dbReference type="Proteomes" id="UP001597120">
    <property type="component" value="Unassembled WGS sequence"/>
</dbReference>
<protein>
    <submittedName>
        <fullName evidence="2">ABC transporter permease</fullName>
    </submittedName>
</protein>
<evidence type="ECO:0000313" key="3">
    <source>
        <dbReference type="Proteomes" id="UP001597120"/>
    </source>
</evidence>
<gene>
    <name evidence="2" type="ORF">ACFQ03_21955</name>
</gene>
<keyword evidence="3" id="KW-1185">Reference proteome</keyword>
<reference evidence="3" key="1">
    <citation type="journal article" date="2019" name="Int. J. Syst. Evol. Microbiol.">
        <title>The Global Catalogue of Microorganisms (GCM) 10K type strain sequencing project: providing services to taxonomists for standard genome sequencing and annotation.</title>
        <authorList>
            <consortium name="The Broad Institute Genomics Platform"/>
            <consortium name="The Broad Institute Genome Sequencing Center for Infectious Disease"/>
            <person name="Wu L."/>
            <person name="Ma J."/>
        </authorList>
    </citation>
    <scope>NUCLEOTIDE SEQUENCE [LARGE SCALE GENOMIC DNA]</scope>
    <source>
        <strain evidence="3">CCUG 57263</strain>
    </source>
</reference>
<dbReference type="InterPro" id="IPR010390">
    <property type="entry name" value="ABC-2_transporter-like"/>
</dbReference>
<feature type="transmembrane region" description="Helical" evidence="1">
    <location>
        <begin position="234"/>
        <end position="254"/>
    </location>
</feature>
<name>A0ABW3DEZ5_9BACL</name>
<evidence type="ECO:0000256" key="1">
    <source>
        <dbReference type="SAM" id="Phobius"/>
    </source>
</evidence>
<keyword evidence="1" id="KW-1133">Transmembrane helix</keyword>